<dbReference type="OrthoDB" id="3918601at2759"/>
<proteinExistence type="predicted"/>
<evidence type="ECO:0000313" key="5">
    <source>
        <dbReference type="EMBL" id="KAF2732532.1"/>
    </source>
</evidence>
<protein>
    <recommendedName>
        <fullName evidence="4">Rhodopsin domain-containing protein</fullName>
    </recommendedName>
</protein>
<feature type="domain" description="Rhodopsin" evidence="4">
    <location>
        <begin position="11"/>
        <end position="224"/>
    </location>
</feature>
<feature type="compositionally biased region" description="Pro residues" evidence="1">
    <location>
        <begin position="400"/>
        <end position="410"/>
    </location>
</feature>
<feature type="transmembrane region" description="Helical" evidence="2">
    <location>
        <begin position="56"/>
        <end position="74"/>
    </location>
</feature>
<evidence type="ECO:0000259" key="4">
    <source>
        <dbReference type="Pfam" id="PF20684"/>
    </source>
</evidence>
<dbReference type="InterPro" id="IPR049326">
    <property type="entry name" value="Rhodopsin_dom_fungi"/>
</dbReference>
<evidence type="ECO:0000256" key="2">
    <source>
        <dbReference type="SAM" id="Phobius"/>
    </source>
</evidence>
<feature type="compositionally biased region" description="Basic and acidic residues" evidence="1">
    <location>
        <begin position="370"/>
        <end position="383"/>
    </location>
</feature>
<evidence type="ECO:0000256" key="3">
    <source>
        <dbReference type="SAM" id="SignalP"/>
    </source>
</evidence>
<feature type="chain" id="PRO_5040391735" description="Rhodopsin domain-containing protein" evidence="3">
    <location>
        <begin position="23"/>
        <end position="410"/>
    </location>
</feature>
<dbReference type="PANTHER" id="PTHR38794">
    <property type="entry name" value="INTEGRAL MEMBRANE PROTEIN"/>
    <property type="match status" value="1"/>
</dbReference>
<accession>A0A9P4QWM8</accession>
<feature type="region of interest" description="Disordered" evidence="1">
    <location>
        <begin position="325"/>
        <end position="410"/>
    </location>
</feature>
<gene>
    <name evidence="5" type="ORF">EJ04DRAFT_306809</name>
</gene>
<reference evidence="5" key="1">
    <citation type="journal article" date="2020" name="Stud. Mycol.">
        <title>101 Dothideomycetes genomes: a test case for predicting lifestyles and emergence of pathogens.</title>
        <authorList>
            <person name="Haridas S."/>
            <person name="Albert R."/>
            <person name="Binder M."/>
            <person name="Bloem J."/>
            <person name="Labutti K."/>
            <person name="Salamov A."/>
            <person name="Andreopoulos B."/>
            <person name="Baker S."/>
            <person name="Barry K."/>
            <person name="Bills G."/>
            <person name="Bluhm B."/>
            <person name="Cannon C."/>
            <person name="Castanera R."/>
            <person name="Culley D."/>
            <person name="Daum C."/>
            <person name="Ezra D."/>
            <person name="Gonzalez J."/>
            <person name="Henrissat B."/>
            <person name="Kuo A."/>
            <person name="Liang C."/>
            <person name="Lipzen A."/>
            <person name="Lutzoni F."/>
            <person name="Magnuson J."/>
            <person name="Mondo S."/>
            <person name="Nolan M."/>
            <person name="Ohm R."/>
            <person name="Pangilinan J."/>
            <person name="Park H.-J."/>
            <person name="Ramirez L."/>
            <person name="Alfaro M."/>
            <person name="Sun H."/>
            <person name="Tritt A."/>
            <person name="Yoshinaga Y."/>
            <person name="Zwiers L.-H."/>
            <person name="Turgeon B."/>
            <person name="Goodwin S."/>
            <person name="Spatafora J."/>
            <person name="Crous P."/>
            <person name="Grigoriev I."/>
        </authorList>
    </citation>
    <scope>NUCLEOTIDE SEQUENCE</scope>
    <source>
        <strain evidence="5">CBS 125425</strain>
    </source>
</reference>
<feature type="transmembrane region" description="Helical" evidence="2">
    <location>
        <begin position="86"/>
        <end position="107"/>
    </location>
</feature>
<feature type="transmembrane region" description="Helical" evidence="2">
    <location>
        <begin position="164"/>
        <end position="185"/>
    </location>
</feature>
<keyword evidence="3" id="KW-0732">Signal</keyword>
<keyword evidence="2" id="KW-1133">Transmembrane helix</keyword>
<dbReference type="Proteomes" id="UP000799444">
    <property type="component" value="Unassembled WGS sequence"/>
</dbReference>
<feature type="transmembrane region" description="Helical" evidence="2">
    <location>
        <begin position="129"/>
        <end position="152"/>
    </location>
</feature>
<keyword evidence="2" id="KW-0472">Membrane</keyword>
<organism evidence="5 6">
    <name type="scientific">Polyplosphaeria fusca</name>
    <dbReference type="NCBI Taxonomy" id="682080"/>
    <lineage>
        <taxon>Eukaryota</taxon>
        <taxon>Fungi</taxon>
        <taxon>Dikarya</taxon>
        <taxon>Ascomycota</taxon>
        <taxon>Pezizomycotina</taxon>
        <taxon>Dothideomycetes</taxon>
        <taxon>Pleosporomycetidae</taxon>
        <taxon>Pleosporales</taxon>
        <taxon>Tetraplosphaeriaceae</taxon>
        <taxon>Polyplosphaeria</taxon>
    </lineage>
</organism>
<dbReference type="AlphaFoldDB" id="A0A9P4QWM8"/>
<dbReference type="Pfam" id="PF20684">
    <property type="entry name" value="Fung_rhodopsin"/>
    <property type="match status" value="1"/>
</dbReference>
<keyword evidence="2" id="KW-0812">Transmembrane</keyword>
<keyword evidence="6" id="KW-1185">Reference proteome</keyword>
<feature type="signal peptide" evidence="3">
    <location>
        <begin position="1"/>
        <end position="22"/>
    </location>
</feature>
<comment type="caution">
    <text evidence="5">The sequence shown here is derived from an EMBL/GenBank/DDBJ whole genome shotgun (WGS) entry which is preliminary data.</text>
</comment>
<dbReference type="PANTHER" id="PTHR38794:SF1">
    <property type="entry name" value="INTEGRAL MEMBRANE PROTEIN"/>
    <property type="match status" value="1"/>
</dbReference>
<dbReference type="EMBL" id="ML996175">
    <property type="protein sequence ID" value="KAF2732532.1"/>
    <property type="molecule type" value="Genomic_DNA"/>
</dbReference>
<evidence type="ECO:0000313" key="6">
    <source>
        <dbReference type="Proteomes" id="UP000799444"/>
    </source>
</evidence>
<name>A0A9P4QWM8_9PLEO</name>
<sequence>MRQNTPLHRVLILCQLFSLGQTVAVSVESVYALGQHVSKLNQSQLKIFHKSEYVACMLYIANFGCARISVCILIKKLLPGKLAKGTAMVFASFSAMWTISGVLVNAFPCPLPHPWDSKDLSKCYNLVKFVNYISITNIVVEVLLVMIPLFVWNIRMDVGKRVSVSAAFLSRLLIVPAVAVQIYFFNRSVNSVDYTYDYWQTVLCLQVAQDLSVITACLPCFHPFVLNILAGKTSTEGRVLHCPNACSWKFGKYFKKENKFDSMTSQSSTAPMKETEYCRPLATHGLDRSSAHLNSQHFNRFPSNVAKPVFTSRNTEDVFNRVVEIPKTQPGPSDGGLPPPPKALSQVGVLPIIDWDTESDRSSGRSSPSRRRDSDYVFKREKVISVPEGGKMYEEDWGKYPPPPPSPRKF</sequence>
<evidence type="ECO:0000256" key="1">
    <source>
        <dbReference type="SAM" id="MobiDB-lite"/>
    </source>
</evidence>